<evidence type="ECO:0000256" key="2">
    <source>
        <dbReference type="ARBA" id="ARBA00022741"/>
    </source>
</evidence>
<dbReference type="GO" id="GO:0005524">
    <property type="term" value="F:ATP binding"/>
    <property type="evidence" value="ECO:0007669"/>
    <property type="project" value="UniProtKB-KW"/>
</dbReference>
<gene>
    <name evidence="5" type="ORF">SAMN05421684_1214</name>
</gene>
<evidence type="ECO:0008006" key="7">
    <source>
        <dbReference type="Google" id="ProtNLM"/>
    </source>
</evidence>
<sequence>MSRLLVVMGSGETAPTMVKPHRAVFERVTGPSVLLDTPYGFQSNADDISERAVRYFDQSVGRTVSVVSWRRPPVDAVAQELALASLRAAGWVFAGPGSPTYTLRQWRETAIPELLADKLARSGVVLFASAAALTLGTHTVPVYEIYKAGIEPHWEPGLNLIEGVLGFPAVLIPHYDNAEGGNHDTRYCYLGAQRLAALEASLPPGHLIIGVDEHTAVVFDLDAKTATVSGNGALTLRRSGVSAVFPAGTVLSFADLSAGPSAAVVPVPVALPALDLASPADQPSLRGAADALDARFTTALAARDVDTCVAAMLELEQAIVDWAGDTETNDGADHPRSVLRGMVVRLGELARRGAADPAETVGPFVEALVELRTRARENRDYATSDAVRDRLTTAGVELRDTPDGPTWHLTTE</sequence>
<name>A0A1H3M690_9ACTN</name>
<dbReference type="OrthoDB" id="156359at2"/>
<dbReference type="Gene3D" id="3.40.50.880">
    <property type="match status" value="1"/>
</dbReference>
<dbReference type="AlphaFoldDB" id="A0A1H3M690"/>
<evidence type="ECO:0000256" key="1">
    <source>
        <dbReference type="ARBA" id="ARBA00022598"/>
    </source>
</evidence>
<feature type="compositionally biased region" description="Basic and acidic residues" evidence="4">
    <location>
        <begin position="393"/>
        <end position="402"/>
    </location>
</feature>
<dbReference type="Proteomes" id="UP000199632">
    <property type="component" value="Unassembled WGS sequence"/>
</dbReference>
<accession>A0A1H3M690</accession>
<dbReference type="EMBL" id="FNQB01000001">
    <property type="protein sequence ID" value="SDY72230.1"/>
    <property type="molecule type" value="Genomic_DNA"/>
</dbReference>
<dbReference type="InterPro" id="IPR009080">
    <property type="entry name" value="tRNAsynth_Ia_anticodon-bd"/>
</dbReference>
<keyword evidence="2" id="KW-0547">Nucleotide-binding</keyword>
<evidence type="ECO:0000313" key="5">
    <source>
        <dbReference type="EMBL" id="SDY72230.1"/>
    </source>
</evidence>
<keyword evidence="6" id="KW-1185">Reference proteome</keyword>
<feature type="region of interest" description="Disordered" evidence="4">
    <location>
        <begin position="393"/>
        <end position="412"/>
    </location>
</feature>
<organism evidence="5 6">
    <name type="scientific">Asanoa ishikariensis</name>
    <dbReference type="NCBI Taxonomy" id="137265"/>
    <lineage>
        <taxon>Bacteria</taxon>
        <taxon>Bacillati</taxon>
        <taxon>Actinomycetota</taxon>
        <taxon>Actinomycetes</taxon>
        <taxon>Micromonosporales</taxon>
        <taxon>Micromonosporaceae</taxon>
        <taxon>Asanoa</taxon>
    </lineage>
</organism>
<dbReference type="RefSeq" id="WP_090788182.1">
    <property type="nucleotide sequence ID" value="NZ_BOND01000017.1"/>
</dbReference>
<protein>
    <recommendedName>
        <fullName evidence="7">Cysteinyl-tRNA synthetase</fullName>
    </recommendedName>
</protein>
<dbReference type="SUPFAM" id="SSF52317">
    <property type="entry name" value="Class I glutamine amidotransferase-like"/>
    <property type="match status" value="1"/>
</dbReference>
<proteinExistence type="predicted"/>
<evidence type="ECO:0000313" key="6">
    <source>
        <dbReference type="Proteomes" id="UP000199632"/>
    </source>
</evidence>
<keyword evidence="3" id="KW-0067">ATP-binding</keyword>
<evidence type="ECO:0000256" key="4">
    <source>
        <dbReference type="SAM" id="MobiDB-lite"/>
    </source>
</evidence>
<dbReference type="STRING" id="137265.SAMN05421684_1214"/>
<dbReference type="GO" id="GO:0004812">
    <property type="term" value="F:aminoacyl-tRNA ligase activity"/>
    <property type="evidence" value="ECO:0007669"/>
    <property type="project" value="InterPro"/>
</dbReference>
<dbReference type="GO" id="GO:0006418">
    <property type="term" value="P:tRNA aminoacylation for protein translation"/>
    <property type="evidence" value="ECO:0007669"/>
    <property type="project" value="InterPro"/>
</dbReference>
<dbReference type="InterPro" id="IPR029062">
    <property type="entry name" value="Class_I_gatase-like"/>
</dbReference>
<dbReference type="SUPFAM" id="SSF47323">
    <property type="entry name" value="Anticodon-binding domain of a subclass of class I aminoacyl-tRNA synthetases"/>
    <property type="match status" value="1"/>
</dbReference>
<reference evidence="6" key="1">
    <citation type="submission" date="2016-10" db="EMBL/GenBank/DDBJ databases">
        <authorList>
            <person name="Varghese N."/>
            <person name="Submissions S."/>
        </authorList>
    </citation>
    <scope>NUCLEOTIDE SEQUENCE [LARGE SCALE GENOMIC DNA]</scope>
    <source>
        <strain evidence="6">DSM 44718</strain>
    </source>
</reference>
<dbReference type="Gene3D" id="1.20.120.1910">
    <property type="entry name" value="Cysteine-tRNA ligase, C-terminal anti-codon recognition domain"/>
    <property type="match status" value="1"/>
</dbReference>
<evidence type="ECO:0000256" key="3">
    <source>
        <dbReference type="ARBA" id="ARBA00022840"/>
    </source>
</evidence>
<keyword evidence="1" id="KW-0436">Ligase</keyword>